<feature type="chain" id="PRO_5034287442" evidence="2">
    <location>
        <begin position="23"/>
        <end position="318"/>
    </location>
</feature>
<proteinExistence type="predicted"/>
<dbReference type="EMBL" id="JAACFV010000028">
    <property type="protein sequence ID" value="KAF7510605.1"/>
    <property type="molecule type" value="Genomic_DNA"/>
</dbReference>
<dbReference type="OrthoDB" id="4153189at2759"/>
<feature type="compositionally biased region" description="Polar residues" evidence="1">
    <location>
        <begin position="200"/>
        <end position="222"/>
    </location>
</feature>
<dbReference type="AlphaFoldDB" id="A0A8H7AT02"/>
<evidence type="ECO:0000256" key="1">
    <source>
        <dbReference type="SAM" id="MobiDB-lite"/>
    </source>
</evidence>
<evidence type="ECO:0000256" key="2">
    <source>
        <dbReference type="SAM" id="SignalP"/>
    </source>
</evidence>
<feature type="compositionally biased region" description="Pro residues" evidence="1">
    <location>
        <begin position="223"/>
        <end position="253"/>
    </location>
</feature>
<evidence type="ECO:0000313" key="3">
    <source>
        <dbReference type="EMBL" id="KAF7510605.1"/>
    </source>
</evidence>
<reference evidence="3" key="1">
    <citation type="submission" date="2020-02" db="EMBL/GenBank/DDBJ databases">
        <authorList>
            <person name="Palmer J.M."/>
        </authorList>
    </citation>
    <scope>NUCLEOTIDE SEQUENCE</scope>
    <source>
        <strain evidence="3">EPUS1.4</strain>
        <tissue evidence="3">Thallus</tissue>
    </source>
</reference>
<comment type="caution">
    <text evidence="3">The sequence shown here is derived from an EMBL/GenBank/DDBJ whole genome shotgun (WGS) entry which is preliminary data.</text>
</comment>
<name>A0A8H7AT02_9EURO</name>
<feature type="region of interest" description="Disordered" evidence="1">
    <location>
        <begin position="200"/>
        <end position="275"/>
    </location>
</feature>
<keyword evidence="4" id="KW-1185">Reference proteome</keyword>
<sequence length="318" mass="33833">MLVNHTVMIFLPLFLILNLVAAIQRAPINVGEGTLQERQLFRNSTKLIWGLFRSRNIISLLGHIPCEIVQILENDENEADRFFNQIQSGEVPSLIESLPGEITDRIVDIVGIALTLPSDIFEGAEAIVSDTVEFFNAIEDGSIVERLQEVPGMIVSQFTSGWDDFTSGFGGVIDVLTCAFVHCATTEPAGVCLNTNTYSGENSTTADTGATPTFSSSWSESPTPNPSWGPTPTPSLSPTPIPSWSPSPTPPRTYVPSSTAGEVVTAGPNRSQTPTALPTAQATEELTGLAAPMQLSLKAAEASLIAALLGIIGVVQLL</sequence>
<protein>
    <submittedName>
        <fullName evidence="3">Uncharacterized protein</fullName>
    </submittedName>
</protein>
<evidence type="ECO:0000313" key="4">
    <source>
        <dbReference type="Proteomes" id="UP000606974"/>
    </source>
</evidence>
<keyword evidence="2" id="KW-0732">Signal</keyword>
<feature type="signal peptide" evidence="2">
    <location>
        <begin position="1"/>
        <end position="22"/>
    </location>
</feature>
<organism evidence="3 4">
    <name type="scientific">Endocarpon pusillum</name>
    <dbReference type="NCBI Taxonomy" id="364733"/>
    <lineage>
        <taxon>Eukaryota</taxon>
        <taxon>Fungi</taxon>
        <taxon>Dikarya</taxon>
        <taxon>Ascomycota</taxon>
        <taxon>Pezizomycotina</taxon>
        <taxon>Eurotiomycetes</taxon>
        <taxon>Chaetothyriomycetidae</taxon>
        <taxon>Verrucariales</taxon>
        <taxon>Verrucariaceae</taxon>
        <taxon>Endocarpon</taxon>
    </lineage>
</organism>
<gene>
    <name evidence="3" type="ORF">GJ744_006217</name>
</gene>
<dbReference type="Proteomes" id="UP000606974">
    <property type="component" value="Unassembled WGS sequence"/>
</dbReference>
<accession>A0A8H7AT02</accession>